<keyword evidence="5" id="KW-0732">Signal</keyword>
<sequence length="500" mass="56578">MQLLLLSLSFLTFLRITRGAPPSKIYGVNLGSWLVLEPWMLPNEWETMGGEQCGDCSTCIASEFALAAAYPDDVDERFAVHWSTWFTQDDVNNLKDAGINTVRLPLGYWIVEPLVNRITEHYPRGGIKYLAKGLDMLREAGIQVILDHHALPGVQVANQMFTGNCTSTPQFYTDYNYGRALIWTAVMTFISHLHPQFDSVFSIEAVNEPIMNATQTPGLGDFQKNFVRTVRAVEWLIGVDVPGCPSLEGTPNAENLDERLTQAFAVDIPGHFTAPVIEALKTSFPTLLYIAQELEWMIDFTACEGRQPITTKLVFTFSHFMDILWQYNDPPNPSDAAIGPQAYDHHLYYRLVRGVAAANPEAYLENLCNRNDIQRDVAAGNIPVWYGEFSLATQFNATDEFLRKWADAQKLMYIQSAGWLFWSFKIEKTSPYARQWSYFEGLERGYLTQDPSQLHDPDVCAPYRNTSMNSTASKRDNTIPPDLLRRAVRSHKLSKPVGIH</sequence>
<dbReference type="Pfam" id="PF00150">
    <property type="entry name" value="Cellulase"/>
    <property type="match status" value="1"/>
</dbReference>
<feature type="domain" description="Glycoside hydrolase family 5" evidence="6">
    <location>
        <begin position="79"/>
        <end position="423"/>
    </location>
</feature>
<dbReference type="GO" id="GO:0009251">
    <property type="term" value="P:glucan catabolic process"/>
    <property type="evidence" value="ECO:0007669"/>
    <property type="project" value="TreeGrafter"/>
</dbReference>
<evidence type="ECO:0000256" key="2">
    <source>
        <dbReference type="ARBA" id="ARBA00022801"/>
    </source>
</evidence>
<comment type="similarity">
    <text evidence="1 4">Belongs to the glycosyl hydrolase 5 (cellulase A) family.</text>
</comment>
<keyword evidence="3 4" id="KW-0326">Glycosidase</keyword>
<reference evidence="7" key="2">
    <citation type="journal article" date="2020" name="Nat. Commun.">
        <title>Large-scale genome sequencing of mycorrhizal fungi provides insights into the early evolution of symbiotic traits.</title>
        <authorList>
            <person name="Miyauchi S."/>
            <person name="Kiss E."/>
            <person name="Kuo A."/>
            <person name="Drula E."/>
            <person name="Kohler A."/>
            <person name="Sanchez-Garcia M."/>
            <person name="Morin E."/>
            <person name="Andreopoulos B."/>
            <person name="Barry K.W."/>
            <person name="Bonito G."/>
            <person name="Buee M."/>
            <person name="Carver A."/>
            <person name="Chen C."/>
            <person name="Cichocki N."/>
            <person name="Clum A."/>
            <person name="Culley D."/>
            <person name="Crous P.W."/>
            <person name="Fauchery L."/>
            <person name="Girlanda M."/>
            <person name="Hayes R.D."/>
            <person name="Keri Z."/>
            <person name="LaButti K."/>
            <person name="Lipzen A."/>
            <person name="Lombard V."/>
            <person name="Magnuson J."/>
            <person name="Maillard F."/>
            <person name="Murat C."/>
            <person name="Nolan M."/>
            <person name="Ohm R.A."/>
            <person name="Pangilinan J."/>
            <person name="Pereira M.F."/>
            <person name="Perotto S."/>
            <person name="Peter M."/>
            <person name="Pfister S."/>
            <person name="Riley R."/>
            <person name="Sitrit Y."/>
            <person name="Stielow J.B."/>
            <person name="Szollosi G."/>
            <person name="Zifcakova L."/>
            <person name="Stursova M."/>
            <person name="Spatafora J.W."/>
            <person name="Tedersoo L."/>
            <person name="Vaario L.M."/>
            <person name="Yamada A."/>
            <person name="Yan M."/>
            <person name="Wang P."/>
            <person name="Xu J."/>
            <person name="Bruns T."/>
            <person name="Baldrian P."/>
            <person name="Vilgalys R."/>
            <person name="Dunand C."/>
            <person name="Henrissat B."/>
            <person name="Grigoriev I.V."/>
            <person name="Hibbett D."/>
            <person name="Nagy L.G."/>
            <person name="Martin F.M."/>
        </authorList>
    </citation>
    <scope>NUCLEOTIDE SEQUENCE</scope>
    <source>
        <strain evidence="7">Prilba</strain>
    </source>
</reference>
<evidence type="ECO:0000313" key="8">
    <source>
        <dbReference type="Proteomes" id="UP000759537"/>
    </source>
</evidence>
<keyword evidence="2 4" id="KW-0378">Hydrolase</keyword>
<name>A0A9P5MM61_9AGAM</name>
<dbReference type="Gene3D" id="3.20.20.80">
    <property type="entry name" value="Glycosidases"/>
    <property type="match status" value="2"/>
</dbReference>
<dbReference type="Proteomes" id="UP000759537">
    <property type="component" value="Unassembled WGS sequence"/>
</dbReference>
<evidence type="ECO:0000313" key="7">
    <source>
        <dbReference type="EMBL" id="KAF8470303.1"/>
    </source>
</evidence>
<dbReference type="PANTHER" id="PTHR31297">
    <property type="entry name" value="GLUCAN ENDO-1,6-BETA-GLUCOSIDASE B"/>
    <property type="match status" value="1"/>
</dbReference>
<keyword evidence="8" id="KW-1185">Reference proteome</keyword>
<dbReference type="SUPFAM" id="SSF51445">
    <property type="entry name" value="(Trans)glycosidases"/>
    <property type="match status" value="1"/>
</dbReference>
<accession>A0A9P5MM61</accession>
<gene>
    <name evidence="7" type="ORF">DFH94DRAFT_637782</name>
</gene>
<dbReference type="PANTHER" id="PTHR31297:SF42">
    <property type="entry name" value="GLYCOSIDE HYDROLASE FAMILY 5 DOMAIN-CONTAINING PROTEIN"/>
    <property type="match status" value="1"/>
</dbReference>
<feature type="chain" id="PRO_5040262389" evidence="5">
    <location>
        <begin position="20"/>
        <end position="500"/>
    </location>
</feature>
<protein>
    <submittedName>
        <fullName evidence="7">Glycoside hydrolase family 5 protein</fullName>
    </submittedName>
</protein>
<evidence type="ECO:0000256" key="4">
    <source>
        <dbReference type="RuleBase" id="RU361153"/>
    </source>
</evidence>
<dbReference type="InterPro" id="IPR001547">
    <property type="entry name" value="Glyco_hydro_5"/>
</dbReference>
<reference evidence="7" key="1">
    <citation type="submission" date="2019-10" db="EMBL/GenBank/DDBJ databases">
        <authorList>
            <consortium name="DOE Joint Genome Institute"/>
            <person name="Kuo A."/>
            <person name="Miyauchi S."/>
            <person name="Kiss E."/>
            <person name="Drula E."/>
            <person name="Kohler A."/>
            <person name="Sanchez-Garcia M."/>
            <person name="Andreopoulos B."/>
            <person name="Barry K.W."/>
            <person name="Bonito G."/>
            <person name="Buee M."/>
            <person name="Carver A."/>
            <person name="Chen C."/>
            <person name="Cichocki N."/>
            <person name="Clum A."/>
            <person name="Culley D."/>
            <person name="Crous P.W."/>
            <person name="Fauchery L."/>
            <person name="Girlanda M."/>
            <person name="Hayes R."/>
            <person name="Keri Z."/>
            <person name="LaButti K."/>
            <person name="Lipzen A."/>
            <person name="Lombard V."/>
            <person name="Magnuson J."/>
            <person name="Maillard F."/>
            <person name="Morin E."/>
            <person name="Murat C."/>
            <person name="Nolan M."/>
            <person name="Ohm R."/>
            <person name="Pangilinan J."/>
            <person name="Pereira M."/>
            <person name="Perotto S."/>
            <person name="Peter M."/>
            <person name="Riley R."/>
            <person name="Sitrit Y."/>
            <person name="Stielow B."/>
            <person name="Szollosi G."/>
            <person name="Zifcakova L."/>
            <person name="Stursova M."/>
            <person name="Spatafora J.W."/>
            <person name="Tedersoo L."/>
            <person name="Vaario L.-M."/>
            <person name="Yamada A."/>
            <person name="Yan M."/>
            <person name="Wang P."/>
            <person name="Xu J."/>
            <person name="Bruns T."/>
            <person name="Baldrian P."/>
            <person name="Vilgalys R."/>
            <person name="Henrissat B."/>
            <person name="Grigoriev I.V."/>
            <person name="Hibbett D."/>
            <person name="Nagy L.G."/>
            <person name="Martin F.M."/>
        </authorList>
    </citation>
    <scope>NUCLEOTIDE SEQUENCE</scope>
    <source>
        <strain evidence="7">Prilba</strain>
    </source>
</reference>
<dbReference type="GO" id="GO:0009986">
    <property type="term" value="C:cell surface"/>
    <property type="evidence" value="ECO:0007669"/>
    <property type="project" value="TreeGrafter"/>
</dbReference>
<dbReference type="EMBL" id="WHVB01000026">
    <property type="protein sequence ID" value="KAF8470303.1"/>
    <property type="molecule type" value="Genomic_DNA"/>
</dbReference>
<organism evidence="7 8">
    <name type="scientific">Russula ochroleuca</name>
    <dbReference type="NCBI Taxonomy" id="152965"/>
    <lineage>
        <taxon>Eukaryota</taxon>
        <taxon>Fungi</taxon>
        <taxon>Dikarya</taxon>
        <taxon>Basidiomycota</taxon>
        <taxon>Agaricomycotina</taxon>
        <taxon>Agaricomycetes</taxon>
        <taxon>Russulales</taxon>
        <taxon>Russulaceae</taxon>
        <taxon>Russula</taxon>
    </lineage>
</organism>
<feature type="signal peptide" evidence="5">
    <location>
        <begin position="1"/>
        <end position="19"/>
    </location>
</feature>
<dbReference type="InterPro" id="IPR050386">
    <property type="entry name" value="Glycosyl_hydrolase_5"/>
</dbReference>
<dbReference type="InterPro" id="IPR017853">
    <property type="entry name" value="GH"/>
</dbReference>
<evidence type="ECO:0000256" key="3">
    <source>
        <dbReference type="ARBA" id="ARBA00023295"/>
    </source>
</evidence>
<proteinExistence type="inferred from homology"/>
<dbReference type="GO" id="GO:0005576">
    <property type="term" value="C:extracellular region"/>
    <property type="evidence" value="ECO:0007669"/>
    <property type="project" value="TreeGrafter"/>
</dbReference>
<dbReference type="OrthoDB" id="1887033at2759"/>
<dbReference type="GO" id="GO:0008422">
    <property type="term" value="F:beta-glucosidase activity"/>
    <property type="evidence" value="ECO:0007669"/>
    <property type="project" value="TreeGrafter"/>
</dbReference>
<evidence type="ECO:0000256" key="1">
    <source>
        <dbReference type="ARBA" id="ARBA00005641"/>
    </source>
</evidence>
<dbReference type="AlphaFoldDB" id="A0A9P5MM61"/>
<comment type="caution">
    <text evidence="7">The sequence shown here is derived from an EMBL/GenBank/DDBJ whole genome shotgun (WGS) entry which is preliminary data.</text>
</comment>
<evidence type="ECO:0000256" key="5">
    <source>
        <dbReference type="SAM" id="SignalP"/>
    </source>
</evidence>
<evidence type="ECO:0000259" key="6">
    <source>
        <dbReference type="Pfam" id="PF00150"/>
    </source>
</evidence>